<dbReference type="EMBL" id="JAGDFX010000001">
    <property type="protein sequence ID" value="MBO1518106.1"/>
    <property type="molecule type" value="Genomic_DNA"/>
</dbReference>
<proteinExistence type="predicted"/>
<name>A0ABS3NBY9_9GAMM</name>
<gene>
    <name evidence="1" type="ORF">J3U76_00405</name>
</gene>
<accession>A0ABS3NBY9</accession>
<evidence type="ECO:0000313" key="2">
    <source>
        <dbReference type="Proteomes" id="UP000664882"/>
    </source>
</evidence>
<organism evidence="1 2">
    <name type="scientific">Oceanisphaera pacifica</name>
    <dbReference type="NCBI Taxonomy" id="2818389"/>
    <lineage>
        <taxon>Bacteria</taxon>
        <taxon>Pseudomonadati</taxon>
        <taxon>Pseudomonadota</taxon>
        <taxon>Gammaproteobacteria</taxon>
        <taxon>Aeromonadales</taxon>
        <taxon>Aeromonadaceae</taxon>
        <taxon>Oceanisphaera</taxon>
    </lineage>
</organism>
<dbReference type="Proteomes" id="UP000664882">
    <property type="component" value="Unassembled WGS sequence"/>
</dbReference>
<comment type="caution">
    <text evidence="1">The sequence shown here is derived from an EMBL/GenBank/DDBJ whole genome shotgun (WGS) entry which is preliminary data.</text>
</comment>
<reference evidence="1 2" key="1">
    <citation type="submission" date="2021-03" db="EMBL/GenBank/DDBJ databases">
        <title>Oceanisphaera sp. nov., isolated from the intestine.</title>
        <authorList>
            <person name="Zhao L.-H."/>
            <person name="Shi L.-F."/>
        </authorList>
    </citation>
    <scope>NUCLEOTIDE SEQUENCE [LARGE SCALE GENOMIC DNA]</scope>
    <source>
        <strain evidence="1 2">DM8</strain>
    </source>
</reference>
<evidence type="ECO:0000313" key="1">
    <source>
        <dbReference type="EMBL" id="MBO1518106.1"/>
    </source>
</evidence>
<dbReference type="RefSeq" id="WP_208003662.1">
    <property type="nucleotide sequence ID" value="NZ_JAGDFX010000001.1"/>
</dbReference>
<keyword evidence="2" id="KW-1185">Reference proteome</keyword>
<protein>
    <submittedName>
        <fullName evidence="1">Uncharacterized protein</fullName>
    </submittedName>
</protein>
<sequence length="432" mass="49247">MMYKRSDDHSKGNHTTEPLTSKILSPESRLFIVQLVKNYVGTGGFCGAVRKLMASCDTNNRAVKVGLEFLKQQKFITEDEVHPNRDKRASARYRFTDSFLHLLANSRSQPAERLKPLIEATLFPNGGYNPKKESKIRFSRSDRFLLAVMLYHADSMGVLNNLSFSELSSITGMSVRRVKGKVCDFVNEKVLHASISGMTNRSLFGMVKSVHVLNLRHPLYGTYRVSGYRVSIAYHITESNCGIAAKRIYRSARNRSLKKQRLGVDVSGGMNDECFLDASNHDFKAYLQYVLEEYASVFLNKRWSDTVERKWSNYKLINLKGYSSEFEDLKDELAVVLHPKVKYKGDIRSIAEYLLHESFLMARRVQEPIARALKLSVDNSCFLILPASFNVIDEGVYFSVEIFTNENIGEACKLEDVHLNSGILSYIEYVKF</sequence>